<sequence>EGPTSSSGRCLEMNSQSDVPTGDQLERAPAEGSGRSFRCSEKPFTCPTCSKGFTTRRSVRVHQLTVHGGLKPFSCGVCRKAFSQQSGLTAHLRTHSGERPHACEQCGHRFSSSSSLSVHRRVHTGCWL</sequence>
<feature type="region of interest" description="Disordered" evidence="12">
    <location>
        <begin position="1"/>
        <end position="38"/>
    </location>
</feature>
<dbReference type="SUPFAM" id="SSF57667">
    <property type="entry name" value="beta-beta-alpha zinc fingers"/>
    <property type="match status" value="2"/>
</dbReference>
<keyword evidence="4" id="KW-0677">Repeat</keyword>
<keyword evidence="6" id="KW-0862">Zinc</keyword>
<feature type="domain" description="C2H2-type" evidence="13">
    <location>
        <begin position="73"/>
        <end position="100"/>
    </location>
</feature>
<dbReference type="InterPro" id="IPR036236">
    <property type="entry name" value="Znf_C2H2_sf"/>
</dbReference>
<dbReference type="GO" id="GO:0008270">
    <property type="term" value="F:zinc ion binding"/>
    <property type="evidence" value="ECO:0007669"/>
    <property type="project" value="UniProtKB-KW"/>
</dbReference>
<dbReference type="PANTHER" id="PTHR16515:SF49">
    <property type="entry name" value="GASTRULA ZINC FINGER PROTEIN XLCGF49.1-LIKE-RELATED"/>
    <property type="match status" value="1"/>
</dbReference>
<dbReference type="InterPro" id="IPR013087">
    <property type="entry name" value="Znf_C2H2_type"/>
</dbReference>
<evidence type="ECO:0000256" key="11">
    <source>
        <dbReference type="PROSITE-ProRule" id="PRU00042"/>
    </source>
</evidence>
<evidence type="ECO:0000256" key="2">
    <source>
        <dbReference type="ARBA" id="ARBA00006991"/>
    </source>
</evidence>
<evidence type="ECO:0000256" key="1">
    <source>
        <dbReference type="ARBA" id="ARBA00004123"/>
    </source>
</evidence>
<protein>
    <recommendedName>
        <fullName evidence="13">C2H2-type domain-containing protein</fullName>
    </recommendedName>
</protein>
<dbReference type="PANTHER" id="PTHR16515">
    <property type="entry name" value="PR DOMAIN ZINC FINGER PROTEIN"/>
    <property type="match status" value="1"/>
</dbReference>
<feature type="domain" description="C2H2-type" evidence="13">
    <location>
        <begin position="44"/>
        <end position="72"/>
    </location>
</feature>
<dbReference type="Ensembl" id="ENSACIT00000004590.1">
    <property type="protein sequence ID" value="ENSACIP00000004446.1"/>
    <property type="gene ID" value="ENSACIG00000003515.1"/>
</dbReference>
<evidence type="ECO:0000313" key="14">
    <source>
        <dbReference type="Ensembl" id="ENSACIP00000004446.1"/>
    </source>
</evidence>
<feature type="domain" description="C2H2-type" evidence="13">
    <location>
        <begin position="101"/>
        <end position="125"/>
    </location>
</feature>
<organism evidence="14 15">
    <name type="scientific">Amphilophus citrinellus</name>
    <name type="common">Midas cichlid</name>
    <name type="synonym">Cichlasoma citrinellum</name>
    <dbReference type="NCBI Taxonomy" id="61819"/>
    <lineage>
        <taxon>Eukaryota</taxon>
        <taxon>Metazoa</taxon>
        <taxon>Chordata</taxon>
        <taxon>Craniata</taxon>
        <taxon>Vertebrata</taxon>
        <taxon>Euteleostomi</taxon>
        <taxon>Actinopterygii</taxon>
        <taxon>Neopterygii</taxon>
        <taxon>Teleostei</taxon>
        <taxon>Neoteleostei</taxon>
        <taxon>Acanthomorphata</taxon>
        <taxon>Ovalentaria</taxon>
        <taxon>Cichlomorphae</taxon>
        <taxon>Cichliformes</taxon>
        <taxon>Cichlidae</taxon>
        <taxon>New World cichlids</taxon>
        <taxon>Cichlasomatinae</taxon>
        <taxon>Heroini</taxon>
        <taxon>Amphilophus</taxon>
    </lineage>
</organism>
<dbReference type="AlphaFoldDB" id="A0A3Q0R2R6"/>
<evidence type="ECO:0000256" key="7">
    <source>
        <dbReference type="ARBA" id="ARBA00023015"/>
    </source>
</evidence>
<keyword evidence="10" id="KW-0539">Nucleus</keyword>
<dbReference type="InterPro" id="IPR050331">
    <property type="entry name" value="Zinc_finger"/>
</dbReference>
<dbReference type="GO" id="GO:0003677">
    <property type="term" value="F:DNA binding"/>
    <property type="evidence" value="ECO:0007669"/>
    <property type="project" value="UniProtKB-KW"/>
</dbReference>
<keyword evidence="15" id="KW-1185">Reference proteome</keyword>
<dbReference type="Proteomes" id="UP000261340">
    <property type="component" value="Unplaced"/>
</dbReference>
<evidence type="ECO:0000256" key="3">
    <source>
        <dbReference type="ARBA" id="ARBA00022723"/>
    </source>
</evidence>
<name>A0A3Q0R2R6_AMPCI</name>
<dbReference type="PROSITE" id="PS50157">
    <property type="entry name" value="ZINC_FINGER_C2H2_2"/>
    <property type="match status" value="3"/>
</dbReference>
<evidence type="ECO:0000256" key="6">
    <source>
        <dbReference type="ARBA" id="ARBA00022833"/>
    </source>
</evidence>
<accession>A0A3Q0R2R6</accession>
<keyword evidence="7" id="KW-0805">Transcription regulation</keyword>
<evidence type="ECO:0000259" key="13">
    <source>
        <dbReference type="PROSITE" id="PS50157"/>
    </source>
</evidence>
<evidence type="ECO:0000256" key="4">
    <source>
        <dbReference type="ARBA" id="ARBA00022737"/>
    </source>
</evidence>
<evidence type="ECO:0000256" key="9">
    <source>
        <dbReference type="ARBA" id="ARBA00023163"/>
    </source>
</evidence>
<dbReference type="GO" id="GO:0005634">
    <property type="term" value="C:nucleus"/>
    <property type="evidence" value="ECO:0007669"/>
    <property type="project" value="UniProtKB-SubCell"/>
</dbReference>
<evidence type="ECO:0000256" key="5">
    <source>
        <dbReference type="ARBA" id="ARBA00022771"/>
    </source>
</evidence>
<evidence type="ECO:0000256" key="12">
    <source>
        <dbReference type="SAM" id="MobiDB-lite"/>
    </source>
</evidence>
<keyword evidence="9" id="KW-0804">Transcription</keyword>
<evidence type="ECO:0000313" key="15">
    <source>
        <dbReference type="Proteomes" id="UP000261340"/>
    </source>
</evidence>
<proteinExistence type="inferred from homology"/>
<keyword evidence="5 11" id="KW-0863">Zinc-finger</keyword>
<dbReference type="GO" id="GO:0010468">
    <property type="term" value="P:regulation of gene expression"/>
    <property type="evidence" value="ECO:0007669"/>
    <property type="project" value="TreeGrafter"/>
</dbReference>
<reference evidence="14" key="2">
    <citation type="submission" date="2025-09" db="UniProtKB">
        <authorList>
            <consortium name="Ensembl"/>
        </authorList>
    </citation>
    <scope>IDENTIFICATION</scope>
</reference>
<dbReference type="PROSITE" id="PS00028">
    <property type="entry name" value="ZINC_FINGER_C2H2_1"/>
    <property type="match status" value="3"/>
</dbReference>
<comment type="similarity">
    <text evidence="2">Belongs to the krueppel C2H2-type zinc-finger protein family.</text>
</comment>
<keyword evidence="3" id="KW-0479">Metal-binding</keyword>
<evidence type="ECO:0000256" key="8">
    <source>
        <dbReference type="ARBA" id="ARBA00023125"/>
    </source>
</evidence>
<dbReference type="FunFam" id="3.30.160.60:FF:000070">
    <property type="entry name" value="zinc finger protein 689 isoform X1"/>
    <property type="match status" value="1"/>
</dbReference>
<feature type="compositionally biased region" description="Polar residues" evidence="12">
    <location>
        <begin position="1"/>
        <end position="19"/>
    </location>
</feature>
<reference evidence="14" key="1">
    <citation type="submission" date="2025-08" db="UniProtKB">
        <authorList>
            <consortium name="Ensembl"/>
        </authorList>
    </citation>
    <scope>IDENTIFICATION</scope>
</reference>
<dbReference type="GeneTree" id="ENSGT01150000286939"/>
<dbReference type="FunFam" id="3.30.160.60:FF:000446">
    <property type="entry name" value="Zinc finger protein"/>
    <property type="match status" value="1"/>
</dbReference>
<dbReference type="SMART" id="SM00355">
    <property type="entry name" value="ZnF_C2H2"/>
    <property type="match status" value="3"/>
</dbReference>
<dbReference type="Pfam" id="PF00096">
    <property type="entry name" value="zf-C2H2"/>
    <property type="match status" value="3"/>
</dbReference>
<keyword evidence="8" id="KW-0238">DNA-binding</keyword>
<comment type="subcellular location">
    <subcellularLocation>
        <location evidence="1">Nucleus</location>
    </subcellularLocation>
</comment>
<dbReference type="FunFam" id="3.30.160.60:FF:000870">
    <property type="entry name" value="zinc finger protein 197 isoform X1"/>
    <property type="match status" value="1"/>
</dbReference>
<evidence type="ECO:0000256" key="10">
    <source>
        <dbReference type="ARBA" id="ARBA00023242"/>
    </source>
</evidence>
<dbReference type="Gene3D" id="3.30.160.60">
    <property type="entry name" value="Classic Zinc Finger"/>
    <property type="match status" value="3"/>
</dbReference>